<protein>
    <recommendedName>
        <fullName evidence="6">Pyroglutamyl-peptidase I</fullName>
        <ecNumber evidence="6">3.4.19.3</ecNumber>
    </recommendedName>
</protein>
<evidence type="ECO:0000256" key="5">
    <source>
        <dbReference type="ARBA" id="ARBA00022807"/>
    </source>
</evidence>
<comment type="similarity">
    <text evidence="1">Belongs to the peptidase C15 family.</text>
</comment>
<dbReference type="GO" id="GO:0005829">
    <property type="term" value="C:cytosol"/>
    <property type="evidence" value="ECO:0007669"/>
    <property type="project" value="InterPro"/>
</dbReference>
<evidence type="ECO:0000256" key="4">
    <source>
        <dbReference type="ARBA" id="ARBA00022801"/>
    </source>
</evidence>
<accession>A0A9D9HU26</accession>
<dbReference type="Gene3D" id="3.40.630.20">
    <property type="entry name" value="Peptidase C15, pyroglutamyl peptidase I-like"/>
    <property type="match status" value="1"/>
</dbReference>
<proteinExistence type="inferred from homology"/>
<dbReference type="EC" id="3.4.19.3" evidence="6"/>
<comment type="caution">
    <text evidence="7">The sequence shown here is derived from an EMBL/GenBank/DDBJ whole genome shotgun (WGS) entry which is preliminary data.</text>
</comment>
<keyword evidence="4 7" id="KW-0378">Hydrolase</keyword>
<evidence type="ECO:0000313" key="8">
    <source>
        <dbReference type="Proteomes" id="UP000823641"/>
    </source>
</evidence>
<dbReference type="GO" id="GO:0006508">
    <property type="term" value="P:proteolysis"/>
    <property type="evidence" value="ECO:0007669"/>
    <property type="project" value="UniProtKB-KW"/>
</dbReference>
<evidence type="ECO:0000256" key="3">
    <source>
        <dbReference type="ARBA" id="ARBA00022670"/>
    </source>
</evidence>
<dbReference type="InterPro" id="IPR033694">
    <property type="entry name" value="PGPEP1_Cys_AS"/>
</dbReference>
<feature type="active site" evidence="6">
    <location>
        <position position="148"/>
    </location>
</feature>
<dbReference type="EMBL" id="JADIMG010000066">
    <property type="protein sequence ID" value="MBO8459975.1"/>
    <property type="molecule type" value="Genomic_DNA"/>
</dbReference>
<dbReference type="InterPro" id="IPR000816">
    <property type="entry name" value="Peptidase_C15"/>
</dbReference>
<dbReference type="Pfam" id="PF01470">
    <property type="entry name" value="Peptidase_C15"/>
    <property type="match status" value="1"/>
</dbReference>
<organism evidence="7 8">
    <name type="scientific">Candidatus Gallipaludibacter merdavium</name>
    <dbReference type="NCBI Taxonomy" id="2840839"/>
    <lineage>
        <taxon>Bacteria</taxon>
        <taxon>Pseudomonadati</taxon>
        <taxon>Bacteroidota</taxon>
        <taxon>Bacteroidia</taxon>
        <taxon>Bacteroidales</taxon>
        <taxon>Candidatus Gallipaludibacter</taxon>
    </lineage>
</organism>
<keyword evidence="5" id="KW-0788">Thiol protease</keyword>
<reference evidence="7" key="2">
    <citation type="journal article" date="2021" name="PeerJ">
        <title>Extensive microbial diversity within the chicken gut microbiome revealed by metagenomics and culture.</title>
        <authorList>
            <person name="Gilroy R."/>
            <person name="Ravi A."/>
            <person name="Getino M."/>
            <person name="Pursley I."/>
            <person name="Horton D.L."/>
            <person name="Alikhan N.F."/>
            <person name="Baker D."/>
            <person name="Gharbi K."/>
            <person name="Hall N."/>
            <person name="Watson M."/>
            <person name="Adriaenssens E.M."/>
            <person name="Foster-Nyarko E."/>
            <person name="Jarju S."/>
            <person name="Secka A."/>
            <person name="Antonio M."/>
            <person name="Oren A."/>
            <person name="Chaudhuri R.R."/>
            <person name="La Ragione R."/>
            <person name="Hildebrand F."/>
            <person name="Pallen M.J."/>
        </authorList>
    </citation>
    <scope>NUCLEOTIDE SEQUENCE</scope>
    <source>
        <strain evidence="7">G3-3990</strain>
    </source>
</reference>
<dbReference type="CDD" id="cd00501">
    <property type="entry name" value="Peptidase_C15"/>
    <property type="match status" value="1"/>
</dbReference>
<dbReference type="Proteomes" id="UP000823641">
    <property type="component" value="Unassembled WGS sequence"/>
</dbReference>
<dbReference type="SUPFAM" id="SSF53182">
    <property type="entry name" value="Pyrrolidone carboxyl peptidase (pyroglutamate aminopeptidase)"/>
    <property type="match status" value="1"/>
</dbReference>
<dbReference type="PANTHER" id="PTHR23402">
    <property type="entry name" value="PROTEASE FAMILY C15 PYROGLUTAMYL-PEPTIDASE I-RELATED"/>
    <property type="match status" value="1"/>
</dbReference>
<evidence type="ECO:0000256" key="6">
    <source>
        <dbReference type="PROSITE-ProRule" id="PRU10077"/>
    </source>
</evidence>
<dbReference type="InterPro" id="IPR016125">
    <property type="entry name" value="Peptidase_C15-like"/>
</dbReference>
<evidence type="ECO:0000256" key="1">
    <source>
        <dbReference type="ARBA" id="ARBA00006641"/>
    </source>
</evidence>
<comment type="catalytic activity">
    <reaction evidence="6">
        <text>Release of an N-terminal pyroglutamyl group from a polypeptide, the second amino acid generally not being Pro.</text>
        <dbReference type="EC" id="3.4.19.3"/>
    </reaction>
</comment>
<evidence type="ECO:0000313" key="7">
    <source>
        <dbReference type="EMBL" id="MBO8459975.1"/>
    </source>
</evidence>
<evidence type="ECO:0000256" key="2">
    <source>
        <dbReference type="ARBA" id="ARBA00022490"/>
    </source>
</evidence>
<sequence>MATSVAVRPKMLLTGFEPFGQCDVNTSWEIVKSIPELPGMLLSKLLLPVAFNASVDILVRKIDELQPDFVVSLGQASSRDTFSLERVAVNIADAKHPDNAGFCPKNLVISSEGERQYISTLPIVDIFHSLQQHDIPVSVSDSAGVYVCNHLMYCILHHISVNGLPVKAGFIHVPGIVKLSPGNATLNMSIMQNALILTLEVLRNGFVN</sequence>
<keyword evidence="3" id="KW-0645">Protease</keyword>
<dbReference type="PRINTS" id="PR00706">
    <property type="entry name" value="PYROGLUPTASE"/>
</dbReference>
<dbReference type="GO" id="GO:0016920">
    <property type="term" value="F:pyroglutamyl-peptidase activity"/>
    <property type="evidence" value="ECO:0007669"/>
    <property type="project" value="UniProtKB-EC"/>
</dbReference>
<dbReference type="PIRSF" id="PIRSF015592">
    <property type="entry name" value="Prld-crbxl_pptds"/>
    <property type="match status" value="1"/>
</dbReference>
<dbReference type="PROSITE" id="PS01334">
    <property type="entry name" value="PYRASE_CYS"/>
    <property type="match status" value="1"/>
</dbReference>
<gene>
    <name evidence="7" type="ORF">IAA73_06570</name>
</gene>
<dbReference type="AlphaFoldDB" id="A0A9D9HU26"/>
<dbReference type="InterPro" id="IPR036440">
    <property type="entry name" value="Peptidase_C15-like_sf"/>
</dbReference>
<dbReference type="PANTHER" id="PTHR23402:SF1">
    <property type="entry name" value="PYROGLUTAMYL-PEPTIDASE I"/>
    <property type="match status" value="1"/>
</dbReference>
<reference evidence="7" key="1">
    <citation type="submission" date="2020-10" db="EMBL/GenBank/DDBJ databases">
        <authorList>
            <person name="Gilroy R."/>
        </authorList>
    </citation>
    <scope>NUCLEOTIDE SEQUENCE</scope>
    <source>
        <strain evidence="7">G3-3990</strain>
    </source>
</reference>
<name>A0A9D9HU26_9BACT</name>
<keyword evidence="2" id="KW-0963">Cytoplasm</keyword>